<keyword evidence="4" id="KW-0496">Mitochondrion</keyword>
<comment type="caution">
    <text evidence="6">The sequence shown here is derived from an EMBL/GenBank/DDBJ whole genome shotgun (WGS) entry which is preliminary data.</text>
</comment>
<comment type="subunit">
    <text evidence="4">The glycine cleavage system is composed of four proteins: P, T, L and H.</text>
</comment>
<dbReference type="OrthoDB" id="10264154at2759"/>
<dbReference type="Pfam" id="PF01597">
    <property type="entry name" value="GCV_H"/>
    <property type="match status" value="1"/>
</dbReference>
<comment type="function">
    <text evidence="4">The H protein shuttles the methylamine group of glycine from the P protein to the T protein.</text>
</comment>
<feature type="modified residue" description="N6-lipoyllysine" evidence="3">
    <location>
        <position position="125"/>
    </location>
</feature>
<dbReference type="Proteomes" id="UP000319731">
    <property type="component" value="Unassembled WGS sequence"/>
</dbReference>
<proteinExistence type="inferred from homology"/>
<dbReference type="SUPFAM" id="SSF51230">
    <property type="entry name" value="Single hybrid motif"/>
    <property type="match status" value="1"/>
</dbReference>
<sequence>MSETAKTDFVQNAAITAITASPRRDLTINKMASRRAISLLWTPCLAQRNTLAMRPLSVAFSQQRFMATRKYTPDHEWVTISGDVATVGITDYAQKALGDVVYCELPGVGKVYAEKDQMGAVESVKAASDIYAPVSGTVVEANKALEKEPTLLNNSPYEEGWIAKIKISKPSEFDSLMDEKAYTAHCDEAH</sequence>
<dbReference type="InterPro" id="IPR033753">
    <property type="entry name" value="GCV_H/Fam206"/>
</dbReference>
<keyword evidence="4" id="KW-0809">Transit peptide</keyword>
<dbReference type="RefSeq" id="XP_031024961.1">
    <property type="nucleotide sequence ID" value="XM_031169023.1"/>
</dbReference>
<dbReference type="InterPro" id="IPR002930">
    <property type="entry name" value="GCV_H"/>
</dbReference>
<comment type="similarity">
    <text evidence="1 4">Belongs to the GcvH family.</text>
</comment>
<dbReference type="NCBIfam" id="TIGR00527">
    <property type="entry name" value="gcvH"/>
    <property type="match status" value="1"/>
</dbReference>
<evidence type="ECO:0000256" key="4">
    <source>
        <dbReference type="RuleBase" id="RU364055"/>
    </source>
</evidence>
<feature type="domain" description="Lipoyl-binding" evidence="5">
    <location>
        <begin position="84"/>
        <end position="166"/>
    </location>
</feature>
<organism evidence="6 7">
    <name type="scientific">Synchytrium microbalum</name>
    <dbReference type="NCBI Taxonomy" id="1806994"/>
    <lineage>
        <taxon>Eukaryota</taxon>
        <taxon>Fungi</taxon>
        <taxon>Fungi incertae sedis</taxon>
        <taxon>Chytridiomycota</taxon>
        <taxon>Chytridiomycota incertae sedis</taxon>
        <taxon>Chytridiomycetes</taxon>
        <taxon>Synchytriales</taxon>
        <taxon>Synchytriaceae</taxon>
        <taxon>Synchytrium</taxon>
    </lineage>
</organism>
<comment type="cofactor">
    <cofactor evidence="4">
        <name>(R)-lipoate</name>
        <dbReference type="ChEBI" id="CHEBI:83088"/>
    </cofactor>
    <text evidence="4">Binds 1 lipoyl cofactor covalently.</text>
</comment>
<dbReference type="PROSITE" id="PS50968">
    <property type="entry name" value="BIOTINYL_LIPOYL"/>
    <property type="match status" value="1"/>
</dbReference>
<dbReference type="GO" id="GO:0019464">
    <property type="term" value="P:glycine decarboxylation via glycine cleavage system"/>
    <property type="evidence" value="ECO:0007669"/>
    <property type="project" value="UniProtKB-UniRule"/>
</dbReference>
<gene>
    <name evidence="6" type="ORF">SmJEL517_g03095</name>
</gene>
<dbReference type="PANTHER" id="PTHR11715">
    <property type="entry name" value="GLYCINE CLEAVAGE SYSTEM H PROTEIN"/>
    <property type="match status" value="1"/>
</dbReference>
<dbReference type="AlphaFoldDB" id="A0A507C814"/>
<protein>
    <recommendedName>
        <fullName evidence="4">Glycine cleavage system H protein</fullName>
    </recommendedName>
</protein>
<dbReference type="Gene3D" id="2.40.50.100">
    <property type="match status" value="1"/>
</dbReference>
<comment type="subcellular location">
    <subcellularLocation>
        <location evidence="4">Mitochondrion</location>
    </subcellularLocation>
</comment>
<keyword evidence="7" id="KW-1185">Reference proteome</keyword>
<dbReference type="GO" id="GO:0005739">
    <property type="term" value="C:mitochondrion"/>
    <property type="evidence" value="ECO:0007669"/>
    <property type="project" value="UniProtKB-SubCell"/>
</dbReference>
<dbReference type="GO" id="GO:0009249">
    <property type="term" value="P:protein lipoylation"/>
    <property type="evidence" value="ECO:0007669"/>
    <property type="project" value="TreeGrafter"/>
</dbReference>
<dbReference type="NCBIfam" id="NF002270">
    <property type="entry name" value="PRK01202.1"/>
    <property type="match status" value="1"/>
</dbReference>
<evidence type="ECO:0000256" key="2">
    <source>
        <dbReference type="ARBA" id="ARBA00022823"/>
    </source>
</evidence>
<dbReference type="STRING" id="1806994.A0A507C814"/>
<name>A0A507C814_9FUNG</name>
<evidence type="ECO:0000313" key="6">
    <source>
        <dbReference type="EMBL" id="TPX34164.1"/>
    </source>
</evidence>
<dbReference type="EMBL" id="QEAO01000015">
    <property type="protein sequence ID" value="TPX34164.1"/>
    <property type="molecule type" value="Genomic_DNA"/>
</dbReference>
<keyword evidence="2 3" id="KW-0450">Lipoyl</keyword>
<dbReference type="GO" id="GO:0005960">
    <property type="term" value="C:glycine cleavage complex"/>
    <property type="evidence" value="ECO:0007669"/>
    <property type="project" value="UniProtKB-UniRule"/>
</dbReference>
<evidence type="ECO:0000313" key="7">
    <source>
        <dbReference type="Proteomes" id="UP000319731"/>
    </source>
</evidence>
<dbReference type="InterPro" id="IPR011053">
    <property type="entry name" value="Single_hybrid_motif"/>
</dbReference>
<dbReference type="InterPro" id="IPR000089">
    <property type="entry name" value="Biotin_lipoyl"/>
</dbReference>
<accession>A0A507C814</accession>
<dbReference type="HAMAP" id="MF_00272">
    <property type="entry name" value="GcvH"/>
    <property type="match status" value="1"/>
</dbReference>
<evidence type="ECO:0000256" key="1">
    <source>
        <dbReference type="ARBA" id="ARBA00009249"/>
    </source>
</evidence>
<dbReference type="GeneID" id="42004320"/>
<evidence type="ECO:0000256" key="3">
    <source>
        <dbReference type="PIRSR" id="PIRSR617453-50"/>
    </source>
</evidence>
<dbReference type="CDD" id="cd06848">
    <property type="entry name" value="GCS_H"/>
    <property type="match status" value="1"/>
</dbReference>
<evidence type="ECO:0000259" key="5">
    <source>
        <dbReference type="PROSITE" id="PS50968"/>
    </source>
</evidence>
<reference evidence="6 7" key="1">
    <citation type="journal article" date="2019" name="Sci. Rep.">
        <title>Comparative genomics of chytrid fungi reveal insights into the obligate biotrophic and pathogenic lifestyle of Synchytrium endobioticum.</title>
        <authorList>
            <person name="van de Vossenberg B.T.L.H."/>
            <person name="Warris S."/>
            <person name="Nguyen H.D.T."/>
            <person name="van Gent-Pelzer M.P.E."/>
            <person name="Joly D.L."/>
            <person name="van de Geest H.C."/>
            <person name="Bonants P.J.M."/>
            <person name="Smith D.S."/>
            <person name="Levesque C.A."/>
            <person name="van der Lee T.A.J."/>
        </authorList>
    </citation>
    <scope>NUCLEOTIDE SEQUENCE [LARGE SCALE GENOMIC DNA]</scope>
    <source>
        <strain evidence="6 7">JEL517</strain>
    </source>
</reference>
<dbReference type="InterPro" id="IPR017453">
    <property type="entry name" value="GCV_H_sub"/>
</dbReference>
<dbReference type="PANTHER" id="PTHR11715:SF3">
    <property type="entry name" value="GLYCINE CLEAVAGE SYSTEM H PROTEIN-RELATED"/>
    <property type="match status" value="1"/>
</dbReference>